<evidence type="ECO:0000313" key="3">
    <source>
        <dbReference type="EMBL" id="PJF47986.1"/>
    </source>
</evidence>
<dbReference type="Proteomes" id="UP000230790">
    <property type="component" value="Unassembled WGS sequence"/>
</dbReference>
<dbReference type="InterPro" id="IPR000246">
    <property type="entry name" value="Peptidase_T2"/>
</dbReference>
<dbReference type="GO" id="GO:0016811">
    <property type="term" value="F:hydrolase activity, acting on carbon-nitrogen (but not peptide) bonds, in linear amides"/>
    <property type="evidence" value="ECO:0007669"/>
    <property type="project" value="UniProtKB-ARBA"/>
</dbReference>
<accession>A0A2M8QDV6</accession>
<dbReference type="GO" id="GO:0005737">
    <property type="term" value="C:cytoplasm"/>
    <property type="evidence" value="ECO:0007669"/>
    <property type="project" value="TreeGrafter"/>
</dbReference>
<reference evidence="3 4" key="1">
    <citation type="submission" date="2017-11" db="EMBL/GenBank/DDBJ databases">
        <title>Evolution of Phototrophy in the Chloroflexi Phylum Driven by Horizontal Gene Transfer.</title>
        <authorList>
            <person name="Ward L.M."/>
            <person name="Hemp J."/>
            <person name="Shih P.M."/>
            <person name="Mcglynn S.E."/>
            <person name="Fischer W."/>
        </authorList>
    </citation>
    <scope>NUCLEOTIDE SEQUENCE [LARGE SCALE GENOMIC DNA]</scope>
    <source>
        <strain evidence="3">JP3_7</strain>
    </source>
</reference>
<dbReference type="EMBL" id="PGTN01000028">
    <property type="protein sequence ID" value="PJF47986.1"/>
    <property type="molecule type" value="Genomic_DNA"/>
</dbReference>
<proteinExistence type="predicted"/>
<evidence type="ECO:0000256" key="2">
    <source>
        <dbReference type="PIRSR" id="PIRSR600246-3"/>
    </source>
</evidence>
<dbReference type="InterPro" id="IPR029055">
    <property type="entry name" value="Ntn_hydrolases_N"/>
</dbReference>
<dbReference type="PANTHER" id="PTHR10188:SF6">
    <property type="entry name" value="N(4)-(BETA-N-ACETYLGLUCOSAMINYL)-L-ASPARAGINASE"/>
    <property type="match status" value="1"/>
</dbReference>
<protein>
    <recommendedName>
        <fullName evidence="5">Asparaginase</fullName>
    </recommendedName>
</protein>
<dbReference type="PANTHER" id="PTHR10188">
    <property type="entry name" value="L-ASPARAGINASE"/>
    <property type="match status" value="1"/>
</dbReference>
<dbReference type="Pfam" id="PF01112">
    <property type="entry name" value="Asparaginase_2"/>
    <property type="match status" value="1"/>
</dbReference>
<gene>
    <name evidence="3" type="ORF">CUN48_05945</name>
</gene>
<dbReference type="AlphaFoldDB" id="A0A2M8QDV6"/>
<feature type="active site" description="Nucleophile" evidence="1">
    <location>
        <position position="164"/>
    </location>
</feature>
<dbReference type="Gene3D" id="3.60.20.30">
    <property type="entry name" value="(Glycosyl)asparaginase"/>
    <property type="match status" value="1"/>
</dbReference>
<evidence type="ECO:0008006" key="5">
    <source>
        <dbReference type="Google" id="ProtNLM"/>
    </source>
</evidence>
<feature type="site" description="Cleavage; by autolysis" evidence="2">
    <location>
        <begin position="163"/>
        <end position="164"/>
    </location>
</feature>
<organism evidence="3 4">
    <name type="scientific">Candidatus Thermofonsia Clade 3 bacterium</name>
    <dbReference type="NCBI Taxonomy" id="2364212"/>
    <lineage>
        <taxon>Bacteria</taxon>
        <taxon>Bacillati</taxon>
        <taxon>Chloroflexota</taxon>
        <taxon>Candidatus Thermofontia</taxon>
        <taxon>Candidatus Thermofonsia Clade 3</taxon>
    </lineage>
</organism>
<name>A0A2M8QDV6_9CHLR</name>
<sequence>MVSAPIILANAEIRDEFIADGMRQLRRGASAGDVAEFVACAVEDDPEEHTVGYGGWPNILGEVELDASFMDGATLRAGAVAALKGFRHPISVARQVMLRLPHVLLVGEGAARFATEIGAERRDMLSPEAQAAWRQRIAEVAQHEEKDAITLTMRALVERRGSDTMNVIVRDAAGNMCSAVSTSGIAWKYPGRVGDSPIIGAGNYCDNRYGAAACMGLGEVAIRIGAAAQAVMLMRLGWSLEAAGREVACQLYALLGESNATDPMRRADWVRILIMDAAGNVGAFATRPGLSYKVQTADDPRPITREAVCPV</sequence>
<comment type="caution">
    <text evidence="3">The sequence shown here is derived from an EMBL/GenBank/DDBJ whole genome shotgun (WGS) entry which is preliminary data.</text>
</comment>
<evidence type="ECO:0000313" key="4">
    <source>
        <dbReference type="Proteomes" id="UP000230790"/>
    </source>
</evidence>
<evidence type="ECO:0000256" key="1">
    <source>
        <dbReference type="PIRSR" id="PIRSR600246-1"/>
    </source>
</evidence>
<dbReference type="SUPFAM" id="SSF56235">
    <property type="entry name" value="N-terminal nucleophile aminohydrolases (Ntn hydrolases)"/>
    <property type="match status" value="1"/>
</dbReference>